<evidence type="ECO:0000313" key="9">
    <source>
        <dbReference type="EMBL" id="KAI2648739.1"/>
    </source>
</evidence>
<accession>A0ABQ8LE08</accession>
<feature type="region of interest" description="Disordered" evidence="8">
    <location>
        <begin position="999"/>
        <end position="1074"/>
    </location>
</feature>
<evidence type="ECO:0000313" key="10">
    <source>
        <dbReference type="Proteomes" id="UP000830375"/>
    </source>
</evidence>
<evidence type="ECO:0000256" key="1">
    <source>
        <dbReference type="ARBA" id="ARBA00004245"/>
    </source>
</evidence>
<keyword evidence="3" id="KW-0597">Phosphoprotein</keyword>
<feature type="compositionally biased region" description="Basic and acidic residues" evidence="8">
    <location>
        <begin position="372"/>
        <end position="607"/>
    </location>
</feature>
<proteinExistence type="predicted"/>
<feature type="region of interest" description="Disordered" evidence="8">
    <location>
        <begin position="68"/>
        <end position="153"/>
    </location>
</feature>
<evidence type="ECO:0000256" key="7">
    <source>
        <dbReference type="RuleBase" id="RU000686"/>
    </source>
</evidence>
<dbReference type="Proteomes" id="UP000830375">
    <property type="component" value="Unassembled WGS sequence"/>
</dbReference>
<keyword evidence="2 7" id="KW-0963">Cytoplasm</keyword>
<feature type="compositionally biased region" description="Low complexity" evidence="8">
    <location>
        <begin position="733"/>
        <end position="768"/>
    </location>
</feature>
<comment type="caution">
    <text evidence="9">The sequence shown here is derived from an EMBL/GenBank/DDBJ whole genome shotgun (WGS) entry which is preliminary data.</text>
</comment>
<reference evidence="9 10" key="1">
    <citation type="submission" date="2022-01" db="EMBL/GenBank/DDBJ databases">
        <title>A high-quality chromosome-level genome assembly of rohu carp, Labeo rohita.</title>
        <authorList>
            <person name="Arick M.A. II"/>
            <person name="Hsu C.-Y."/>
            <person name="Magbanua Z."/>
            <person name="Pechanova O."/>
            <person name="Grover C."/>
            <person name="Miller E."/>
            <person name="Thrash A."/>
            <person name="Ezzel L."/>
            <person name="Alam S."/>
            <person name="Benzie J."/>
            <person name="Hamilton M."/>
            <person name="Karsi A."/>
            <person name="Lawrence M.L."/>
            <person name="Peterson D.G."/>
        </authorList>
    </citation>
    <scope>NUCLEOTIDE SEQUENCE [LARGE SCALE GENOMIC DNA]</scope>
    <source>
        <strain evidence="10">BAU-BD-2019</strain>
        <tissue evidence="9">Blood</tissue>
    </source>
</reference>
<feature type="compositionally biased region" description="Low complexity" evidence="8">
    <location>
        <begin position="86"/>
        <end position="109"/>
    </location>
</feature>
<dbReference type="EMBL" id="JACTAM010000024">
    <property type="protein sequence ID" value="KAI2648739.1"/>
    <property type="molecule type" value="Genomic_DNA"/>
</dbReference>
<feature type="region of interest" description="Disordered" evidence="8">
    <location>
        <begin position="22"/>
        <end position="54"/>
    </location>
</feature>
<dbReference type="PANTHER" id="PTHR11501:SF16">
    <property type="entry name" value="MICROTUBULE-ASSOCIATED PROTEIN 4"/>
    <property type="match status" value="1"/>
</dbReference>
<feature type="region of interest" description="Disordered" evidence="8">
    <location>
        <begin position="166"/>
        <end position="191"/>
    </location>
</feature>
<dbReference type="PANTHER" id="PTHR11501">
    <property type="entry name" value="MICROTUBULE-ASSOCIATED PROTEIN"/>
    <property type="match status" value="1"/>
</dbReference>
<dbReference type="InterPro" id="IPR027324">
    <property type="entry name" value="MAP2/MAP4/Tau"/>
</dbReference>
<evidence type="ECO:0000256" key="2">
    <source>
        <dbReference type="ARBA" id="ARBA00022490"/>
    </source>
</evidence>
<sequence>MSSLSNQQPASPFSEYSELCKVPSMSTSATPPGWDWQHGDLGAPPSFGSGLRATGMTDEDKLCFYESPSELNVPGRGAVPTSMSFGSTGDSPESLSSSSPSAASPGKFATCTVDNNGMMLLESPAGEPLKPASFSGLLPEQSPGTPSPLTPPNYCVIGVVNDSYLEGKDERPKAEGSSHESEEEGDLEPCFMGRAEQQRKAMRRAMSECSHLSVPASLELPDKYPGGDVLDKLPSPIGGPRRQHAGAMKRSLTVADDQPPTPPPTLSAGATRSDLRNDIELHLPPFPTRKDQSSFPLSPVEDLLEGPFIDKDQGVVLPVPVTTRALNGTCNNTGDKIETIAEAFEGNSEKNKPEANKMDAVQKFDDFNVVSKKDKDQKMETVEEKDKTGHTDKQTTKGENTEALDKNKDVDVGKPEKTDKDEVVHKVETPVKVEKIEQVEKTNKDETEKADKVEKTADKKETSEKIADKKETTEKIADKKETTEKIADKKETTEKIDSTLEVEKEKVEPVAKVEVKTEEVKIEEKEEVKVEENKVEVKVEENKLDQKVEKDKEEQVKEVEKENKAEQKTEQKTEQDKTEKVKVEEKTEKTEPADKKPAKAEKDEKAKKTAAKTSAAKPAVTNGAPGKDLTSPEKKTKPVAGATKPSSAKPRPSSTSTATAAPKRPTPTSAASTPTPLTKKAPVPKAAAPAAGTKRPATASTRPSTATSSVAASSTVTREVKPKTATEKRPLVPKAAATPARPAADKPATATRTSTTTRTTASAPTARRPVTKTESKPGDEKKPSTPKTTDAARSKPAPLKTSTTTSSAATRPRTTKPPASSSTTAGAAPEKKPPVSRASRPSSTTAAPTASATTRTTARPSSTPAPDIKNVRSKIGSTDNIKHQPGGGKYERLTRGLYLGLFRLQVTVSQSRTDAQSSPSKETSQGKVQIVSKKVDYSHVTSRLGSKDNIKHVPGGGNVQILNKKVDLSKVTSKCGSKANIKHKPGGGDIKIESHKVSFKDKAQPKVGSLDNVNHEPGGGNIKAEGAQETAEGSGAPSSGVSATQPSAGAAQENGLKEGAPCRSEELRDPQGLDSLIPETSKFVCNPARDSEPCRNPASNSTFCYHSALFISTPDRFLSSPCLCPVPPLFCLSPHSVMQIESFKLNFRENARSRTDHGADIITWPVSGDSPVHPHLLRSSVSLNDSLATAGIPRSHTTPALLSSQEQEGDAGSLTGLRT</sequence>
<feature type="compositionally biased region" description="Basic and acidic residues" evidence="8">
    <location>
        <begin position="718"/>
        <end position="730"/>
    </location>
</feature>
<feature type="compositionally biased region" description="Basic and acidic residues" evidence="8">
    <location>
        <begin position="771"/>
        <end position="783"/>
    </location>
</feature>
<feature type="compositionally biased region" description="Low complexity" evidence="8">
    <location>
        <begin position="835"/>
        <end position="866"/>
    </location>
</feature>
<evidence type="ECO:0000256" key="6">
    <source>
        <dbReference type="ARBA" id="ARBA00023212"/>
    </source>
</evidence>
<keyword evidence="4 7" id="KW-0493">Microtubule</keyword>
<feature type="compositionally biased region" description="Low complexity" evidence="8">
    <location>
        <begin position="642"/>
        <end position="717"/>
    </location>
</feature>
<feature type="compositionally biased region" description="Low complexity" evidence="8">
    <location>
        <begin position="795"/>
        <end position="828"/>
    </location>
</feature>
<feature type="region of interest" description="Disordered" evidence="8">
    <location>
        <begin position="1194"/>
        <end position="1219"/>
    </location>
</feature>
<evidence type="ECO:0000256" key="4">
    <source>
        <dbReference type="ARBA" id="ARBA00022701"/>
    </source>
</evidence>
<feature type="compositionally biased region" description="Basic and acidic residues" evidence="8">
    <location>
        <begin position="166"/>
        <end position="180"/>
    </location>
</feature>
<keyword evidence="5" id="KW-0677">Repeat</keyword>
<organism evidence="9 10">
    <name type="scientific">Labeo rohita</name>
    <name type="common">Indian major carp</name>
    <name type="synonym">Cyprinus rohita</name>
    <dbReference type="NCBI Taxonomy" id="84645"/>
    <lineage>
        <taxon>Eukaryota</taxon>
        <taxon>Metazoa</taxon>
        <taxon>Chordata</taxon>
        <taxon>Craniata</taxon>
        <taxon>Vertebrata</taxon>
        <taxon>Euteleostomi</taxon>
        <taxon>Actinopterygii</taxon>
        <taxon>Neopterygii</taxon>
        <taxon>Teleostei</taxon>
        <taxon>Ostariophysi</taxon>
        <taxon>Cypriniformes</taxon>
        <taxon>Cyprinidae</taxon>
        <taxon>Labeoninae</taxon>
        <taxon>Labeonini</taxon>
        <taxon>Labeo</taxon>
    </lineage>
</organism>
<feature type="compositionally biased region" description="Polar residues" evidence="8">
    <location>
        <begin position="1195"/>
        <end position="1206"/>
    </location>
</feature>
<protein>
    <recommendedName>
        <fullName evidence="7">Microtubule-associated protein</fullName>
    </recommendedName>
</protein>
<evidence type="ECO:0000256" key="8">
    <source>
        <dbReference type="SAM" id="MobiDB-lite"/>
    </source>
</evidence>
<feature type="compositionally biased region" description="Polar residues" evidence="8">
    <location>
        <begin position="1036"/>
        <end position="1047"/>
    </location>
</feature>
<dbReference type="PROSITE" id="PS51491">
    <property type="entry name" value="TAU_MAP_2"/>
    <property type="match status" value="4"/>
</dbReference>
<gene>
    <name evidence="9" type="ORF">H4Q32_019861</name>
</gene>
<feature type="region of interest" description="Disordered" evidence="8">
    <location>
        <begin position="217"/>
        <end position="273"/>
    </location>
</feature>
<dbReference type="Pfam" id="PF00418">
    <property type="entry name" value="Tubulin-binding"/>
    <property type="match status" value="4"/>
</dbReference>
<dbReference type="InterPro" id="IPR001084">
    <property type="entry name" value="MAP_tubulin-bd_rpt"/>
</dbReference>
<comment type="subcellular location">
    <subcellularLocation>
        <location evidence="1 7">Cytoplasm</location>
        <location evidence="1 7">Cytoskeleton</location>
    </subcellularLocation>
</comment>
<evidence type="ECO:0000256" key="3">
    <source>
        <dbReference type="ARBA" id="ARBA00022553"/>
    </source>
</evidence>
<keyword evidence="6 7" id="KW-0206">Cytoskeleton</keyword>
<keyword evidence="10" id="KW-1185">Reference proteome</keyword>
<feature type="region of interest" description="Disordered" evidence="8">
    <location>
        <begin position="372"/>
        <end position="890"/>
    </location>
</feature>
<dbReference type="PROSITE" id="PS00229">
    <property type="entry name" value="TAU_MAP_1"/>
    <property type="match status" value="3"/>
</dbReference>
<name>A0ABQ8LE08_LABRO</name>
<evidence type="ECO:0000256" key="5">
    <source>
        <dbReference type="ARBA" id="ARBA00022737"/>
    </source>
</evidence>